<reference evidence="2 3" key="1">
    <citation type="submission" date="2016-07" db="EMBL/GenBank/DDBJ databases">
        <title>Draft Genome Sequence of Methylobrevis pamukkalensis PK2.</title>
        <authorList>
            <person name="Vasilenko O.V."/>
            <person name="Doronina N.V."/>
            <person name="Shmareva M.N."/>
            <person name="Tarlachkov S.V."/>
            <person name="Mustakhimov I."/>
            <person name="Trotsenko Y.A."/>
        </authorList>
    </citation>
    <scope>NUCLEOTIDE SEQUENCE [LARGE SCALE GENOMIC DNA]</scope>
    <source>
        <strain evidence="2 3">PK2</strain>
    </source>
</reference>
<dbReference type="SMART" id="SM00318">
    <property type="entry name" value="SNc"/>
    <property type="match status" value="1"/>
</dbReference>
<dbReference type="InterPro" id="IPR016071">
    <property type="entry name" value="Staphylococal_nuclease_OB-fold"/>
</dbReference>
<evidence type="ECO:0000313" key="2">
    <source>
        <dbReference type="EMBL" id="ODN69651.1"/>
    </source>
</evidence>
<dbReference type="Proteomes" id="UP000094622">
    <property type="component" value="Unassembled WGS sequence"/>
</dbReference>
<keyword evidence="3" id="KW-1185">Reference proteome</keyword>
<dbReference type="InterPro" id="IPR035437">
    <property type="entry name" value="SNase_OB-fold_sf"/>
</dbReference>
<dbReference type="RefSeq" id="WP_069307473.1">
    <property type="nucleotide sequence ID" value="NZ_MCRJ01000080.1"/>
</dbReference>
<dbReference type="Gene3D" id="2.40.50.90">
    <property type="match status" value="1"/>
</dbReference>
<evidence type="ECO:0000313" key="3">
    <source>
        <dbReference type="Proteomes" id="UP000094622"/>
    </source>
</evidence>
<organism evidence="2 3">
    <name type="scientific">Methylobrevis pamukkalensis</name>
    <dbReference type="NCBI Taxonomy" id="1439726"/>
    <lineage>
        <taxon>Bacteria</taxon>
        <taxon>Pseudomonadati</taxon>
        <taxon>Pseudomonadota</taxon>
        <taxon>Alphaproteobacteria</taxon>
        <taxon>Hyphomicrobiales</taxon>
        <taxon>Pleomorphomonadaceae</taxon>
        <taxon>Methylobrevis</taxon>
    </lineage>
</organism>
<dbReference type="AlphaFoldDB" id="A0A1E3H289"/>
<dbReference type="SUPFAM" id="SSF50199">
    <property type="entry name" value="Staphylococcal nuclease"/>
    <property type="match status" value="1"/>
</dbReference>
<comment type="caution">
    <text evidence="2">The sequence shown here is derived from an EMBL/GenBank/DDBJ whole genome shotgun (WGS) entry which is preliminary data.</text>
</comment>
<sequence length="164" mass="17578">MPPLGRDVTPDGVTRAPRLEGPLERIAAPVTTVATPQQRVRYRRAIVIDAGRVRVVVDDRPLMVSFAGIEAPAFDAVCTDRGGQEWKCGAQARADLARLIQSRSLQCAPAEPAEGTVRTDCTVGRHDIAAWLAARGWARAGEGASDAVRTAEAEARKAALGLWR</sequence>
<dbReference type="EMBL" id="MCRJ01000080">
    <property type="protein sequence ID" value="ODN69651.1"/>
    <property type="molecule type" value="Genomic_DNA"/>
</dbReference>
<gene>
    <name evidence="2" type="ORF">A6302_03029</name>
</gene>
<proteinExistence type="predicted"/>
<dbReference type="OrthoDB" id="8163959at2"/>
<name>A0A1E3H289_9HYPH</name>
<accession>A0A1E3H289</accession>
<feature type="domain" description="TNase-like" evidence="1">
    <location>
        <begin position="38"/>
        <end position="164"/>
    </location>
</feature>
<evidence type="ECO:0000259" key="1">
    <source>
        <dbReference type="SMART" id="SM00318"/>
    </source>
</evidence>
<protein>
    <recommendedName>
        <fullName evidence="1">TNase-like domain-containing protein</fullName>
    </recommendedName>
</protein>